<dbReference type="eggNOG" id="KOG1155">
    <property type="taxonomic scope" value="Eukaryota"/>
</dbReference>
<comment type="caution">
    <text evidence="10">The sequence shown here is derived from an EMBL/GenBank/DDBJ whole genome shotgun (WGS) entry which is preliminary data.</text>
</comment>
<dbReference type="Pfam" id="PF04049">
    <property type="entry name" value="ANAPC8"/>
    <property type="match status" value="1"/>
</dbReference>
<dbReference type="Proteomes" id="UP000006174">
    <property type="component" value="Unassembled WGS sequence"/>
</dbReference>
<evidence type="ECO:0000256" key="2">
    <source>
        <dbReference type="ARBA" id="ARBA00022737"/>
    </source>
</evidence>
<dbReference type="InterPro" id="IPR007192">
    <property type="entry name" value="APC8"/>
</dbReference>
<evidence type="ECO:0000313" key="10">
    <source>
        <dbReference type="EMBL" id="CCF51134.1"/>
    </source>
</evidence>
<keyword evidence="5 7" id="KW-0802">TPR repeat</keyword>
<feature type="repeat" description="TPR" evidence="7">
    <location>
        <begin position="514"/>
        <end position="547"/>
    </location>
</feature>
<dbReference type="InterPro" id="IPR019734">
    <property type="entry name" value="TPR_rpt"/>
</dbReference>
<keyword evidence="3" id="KW-0498">Mitosis</keyword>
<organism evidence="10 11">
    <name type="scientific">Ustilago hordei</name>
    <name type="common">Barley covered smut fungus</name>
    <dbReference type="NCBI Taxonomy" id="120017"/>
    <lineage>
        <taxon>Eukaryota</taxon>
        <taxon>Fungi</taxon>
        <taxon>Dikarya</taxon>
        <taxon>Basidiomycota</taxon>
        <taxon>Ustilaginomycotina</taxon>
        <taxon>Ustilaginomycetes</taxon>
        <taxon>Ustilaginales</taxon>
        <taxon>Ustilaginaceae</taxon>
        <taxon>Ustilago</taxon>
    </lineage>
</organism>
<dbReference type="PANTHER" id="PTHR12558:SF10">
    <property type="entry name" value="CELL DIVISION CYCLE PROTEIN 23 HOMOLOG"/>
    <property type="match status" value="1"/>
</dbReference>
<keyword evidence="1" id="KW-0132">Cell division</keyword>
<dbReference type="InterPro" id="IPR011990">
    <property type="entry name" value="TPR-like_helical_dom_sf"/>
</dbReference>
<evidence type="ECO:0000256" key="4">
    <source>
        <dbReference type="ARBA" id="ARBA00022786"/>
    </source>
</evidence>
<dbReference type="HOGENOM" id="CLU_018320_4_1_1"/>
<dbReference type="GO" id="GO:0045842">
    <property type="term" value="P:positive regulation of mitotic metaphase/anaphase transition"/>
    <property type="evidence" value="ECO:0007669"/>
    <property type="project" value="TreeGrafter"/>
</dbReference>
<dbReference type="OrthoDB" id="10262026at2759"/>
<dbReference type="SUPFAM" id="SSF48452">
    <property type="entry name" value="TPR-like"/>
    <property type="match status" value="2"/>
</dbReference>
<dbReference type="STRING" id="1128400.I2FW41"/>
<dbReference type="Pfam" id="PF13181">
    <property type="entry name" value="TPR_8"/>
    <property type="match status" value="1"/>
</dbReference>
<keyword evidence="4" id="KW-0833">Ubl conjugation pathway</keyword>
<feature type="domain" description="Cdc23" evidence="9">
    <location>
        <begin position="188"/>
        <end position="385"/>
    </location>
</feature>
<evidence type="ECO:0000256" key="6">
    <source>
        <dbReference type="ARBA" id="ARBA00023306"/>
    </source>
</evidence>
<dbReference type="PANTHER" id="PTHR12558">
    <property type="entry name" value="CELL DIVISION CYCLE 16,23,27"/>
    <property type="match status" value="1"/>
</dbReference>
<keyword evidence="2" id="KW-0677">Repeat</keyword>
<dbReference type="GO" id="GO:0031145">
    <property type="term" value="P:anaphase-promoting complex-dependent catabolic process"/>
    <property type="evidence" value="ECO:0007669"/>
    <property type="project" value="TreeGrafter"/>
</dbReference>
<protein>
    <submittedName>
        <fullName evidence="10">Related to CDC23-cell division control protein</fullName>
    </submittedName>
</protein>
<dbReference type="GO" id="GO:0005680">
    <property type="term" value="C:anaphase-promoting complex"/>
    <property type="evidence" value="ECO:0007669"/>
    <property type="project" value="InterPro"/>
</dbReference>
<dbReference type="SMART" id="SM00028">
    <property type="entry name" value="TPR"/>
    <property type="match status" value="7"/>
</dbReference>
<dbReference type="PROSITE" id="PS50005">
    <property type="entry name" value="TPR"/>
    <property type="match status" value="3"/>
</dbReference>
<proteinExistence type="predicted"/>
<dbReference type="GO" id="GO:0051301">
    <property type="term" value="P:cell division"/>
    <property type="evidence" value="ECO:0007669"/>
    <property type="project" value="UniProtKB-KW"/>
</dbReference>
<keyword evidence="11" id="KW-1185">Reference proteome</keyword>
<dbReference type="Gene3D" id="1.25.40.10">
    <property type="entry name" value="Tetratricopeptide repeat domain"/>
    <property type="match status" value="2"/>
</dbReference>
<evidence type="ECO:0000256" key="8">
    <source>
        <dbReference type="SAM" id="MobiDB-lite"/>
    </source>
</evidence>
<dbReference type="EMBL" id="CAGI01000161">
    <property type="protein sequence ID" value="CCF51134.1"/>
    <property type="molecule type" value="Genomic_DNA"/>
</dbReference>
<sequence length="713" mass="80345">MPDTSVFDIDYPFPDLDPVRAREQLRYAAAELSERGLASSSRWTLELLQSVPYTDFSYGKRLFSEESREDELAIGTMTPATKRRPNRRSLIPEHSTPALGIQQRMSVEPNAEDGSIGEVSGRFNSNAYASSPLASARLGHIASPRGDPDSSIITVDSEEGGGGAGSAHVHWQSNTNSVDCSPGQSQLRYDGAQTVSSALEEESYMLAKSHFDQHQLERCIWVLENSKNTSDKARFLRLYARFLMSERKLDEHGMIIPKPTGTLPATSPSLVPILKELIHAVDPFLLFLKGAILRKLNRPIEAMDCLIRSVQNFAYNWAAWQELAMTLEPGEADQMADLLPESFMVSFFREFLDRHSAQEGDLTIARIDRLLESFPRSAHLLTSRAQTNVHRLDYIEAEQDFQEAWSIDPYRIDGLSDYSNALYLLNRTAELAYLAHKFSSFAKDRPEVCCLVGNYYNQRSDHHRAIEAFRHALRLDSGCVPAWILLGHEYIELKNSHAAAEMYRRALKINPREYRALYGLGQVYELNGAYTYAVNYFQKCAAIRPYDGRMWSSMGICYDHLGRAQDAISCFKRYLACRLNQGDTVIGLTRIIEVYEKERDFEAAASYHRRLVQVVDRALAGTESNVVARYARSYIIAARWEMGEIGDKAAQQRAEAAGMATRDEMDQDAEEGSQNKVGNLALANDYLQKVIAAGTEMTDSAEILLKRLAFLRD</sequence>
<accession>I2FW41</accession>
<dbReference type="Pfam" id="PF13432">
    <property type="entry name" value="TPR_16"/>
    <property type="match status" value="1"/>
</dbReference>
<dbReference type="AlphaFoldDB" id="I2FW41"/>
<evidence type="ECO:0000259" key="9">
    <source>
        <dbReference type="Pfam" id="PF04049"/>
    </source>
</evidence>
<evidence type="ECO:0000256" key="5">
    <source>
        <dbReference type="ARBA" id="ARBA00022803"/>
    </source>
</evidence>
<evidence type="ECO:0000256" key="1">
    <source>
        <dbReference type="ARBA" id="ARBA00022618"/>
    </source>
</evidence>
<dbReference type="GO" id="GO:0016567">
    <property type="term" value="P:protein ubiquitination"/>
    <property type="evidence" value="ECO:0007669"/>
    <property type="project" value="TreeGrafter"/>
</dbReference>
<evidence type="ECO:0000256" key="7">
    <source>
        <dbReference type="PROSITE-ProRule" id="PRU00339"/>
    </source>
</evidence>
<reference evidence="10 11" key="1">
    <citation type="journal article" date="2012" name="Plant Cell">
        <title>Genome comparison of barley and maize smut fungi reveals targeted loss of RNA silencing components and species-specific presence of transposable elements.</title>
        <authorList>
            <person name="Laurie J.D."/>
            <person name="Ali S."/>
            <person name="Linning R."/>
            <person name="Mannhaupt G."/>
            <person name="Wong P."/>
            <person name="Gueldener U."/>
            <person name="Muensterkoetter M."/>
            <person name="Moore R."/>
            <person name="Kahmann R."/>
            <person name="Bakkeren G."/>
            <person name="Schirawski J."/>
        </authorList>
    </citation>
    <scope>NUCLEOTIDE SEQUENCE [LARGE SCALE GENOMIC DNA]</scope>
    <source>
        <strain evidence="11">Uh4875-4</strain>
    </source>
</reference>
<keyword evidence="6" id="KW-0131">Cell cycle</keyword>
<evidence type="ECO:0000256" key="3">
    <source>
        <dbReference type="ARBA" id="ARBA00022776"/>
    </source>
</evidence>
<feature type="repeat" description="TPR" evidence="7">
    <location>
        <begin position="446"/>
        <end position="479"/>
    </location>
</feature>
<name>I2FW41_USTHO</name>
<evidence type="ECO:0000313" key="11">
    <source>
        <dbReference type="Proteomes" id="UP000006174"/>
    </source>
</evidence>
<feature type="region of interest" description="Disordered" evidence="8">
    <location>
        <begin position="156"/>
        <end position="184"/>
    </location>
</feature>
<feature type="repeat" description="TPR" evidence="7">
    <location>
        <begin position="480"/>
        <end position="513"/>
    </location>
</feature>
<feature type="compositionally biased region" description="Polar residues" evidence="8">
    <location>
        <begin position="171"/>
        <end position="184"/>
    </location>
</feature>
<dbReference type="OMA" id="IAARWEM"/>
<gene>
    <name evidence="10" type="ORF">UHOR_01001</name>
</gene>